<dbReference type="Gene3D" id="3.90.1720.10">
    <property type="entry name" value="endopeptidase domain like (from Nostoc punctiforme)"/>
    <property type="match status" value="1"/>
</dbReference>
<dbReference type="OrthoDB" id="2156809at2"/>
<feature type="domain" description="Endolysin-like" evidence="1">
    <location>
        <begin position="19"/>
        <end position="91"/>
    </location>
</feature>
<keyword evidence="3" id="KW-1185">Reference proteome</keyword>
<dbReference type="SUPFAM" id="SSF54001">
    <property type="entry name" value="Cysteine proteinases"/>
    <property type="match status" value="1"/>
</dbReference>
<sequence>MVYWCTEVSLGYDQSNRWDIRDGGETDCSALVIHCLQEAGFTTGEASYTGNMRSALTANGWTVVANNGSPQTGDILLNDVNHVAVYIGNGKLAQASGDENGQISGGQAGDQTGRETNVSSYYNYPWDCYLRWSGGDDSGSSSNNQTNKGEIEMYLINTIDTKTWYVSNGVQCKWIKTERVLRNYQNEFGKLNLPVDKMYSTELYNEFAQDKILK</sequence>
<gene>
    <name evidence="2" type="ORF">FLP15_07745</name>
</gene>
<dbReference type="EMBL" id="CP041356">
    <property type="protein sequence ID" value="QDK71948.1"/>
    <property type="molecule type" value="Genomic_DNA"/>
</dbReference>
<dbReference type="AlphaFoldDB" id="A0A514ZBK5"/>
<evidence type="ECO:0000313" key="3">
    <source>
        <dbReference type="Proteomes" id="UP000315128"/>
    </source>
</evidence>
<dbReference type="InterPro" id="IPR057370">
    <property type="entry name" value="ELLD"/>
</dbReference>
<proteinExistence type="predicted"/>
<protein>
    <submittedName>
        <fullName evidence="2">NlpC/P60 family protein</fullName>
    </submittedName>
</protein>
<dbReference type="KEGG" id="lack:FLP15_07745"/>
<feature type="domain" description="Endolysin-like" evidence="1">
    <location>
        <begin position="93"/>
        <end position="132"/>
    </location>
</feature>
<evidence type="ECO:0000313" key="2">
    <source>
        <dbReference type="EMBL" id="QDK71948.1"/>
    </source>
</evidence>
<reference evidence="2 3" key="1">
    <citation type="submission" date="2019-07" db="EMBL/GenBank/DDBJ databases">
        <title>Genome sequencing of KACC 19320.</title>
        <authorList>
            <person name="Heo J."/>
            <person name="Kim S.-J."/>
            <person name="Kim J.-S."/>
            <person name="Hong S.-B."/>
            <person name="Kwon S.-W."/>
        </authorList>
    </citation>
    <scope>NUCLEOTIDE SEQUENCE [LARGE SCALE GENOMIC DNA]</scope>
    <source>
        <strain evidence="2 3">KACC 19320</strain>
    </source>
</reference>
<organism evidence="2 3">
    <name type="scientific">Lactococcus protaetiae</name>
    <dbReference type="NCBI Taxonomy" id="2592653"/>
    <lineage>
        <taxon>Bacteria</taxon>
        <taxon>Bacillati</taxon>
        <taxon>Bacillota</taxon>
        <taxon>Bacilli</taxon>
        <taxon>Lactobacillales</taxon>
        <taxon>Streptococcaceae</taxon>
        <taxon>Lactococcus</taxon>
    </lineage>
</organism>
<accession>A0A514ZBK5</accession>
<dbReference type="Proteomes" id="UP000315128">
    <property type="component" value="Chromosome"/>
</dbReference>
<dbReference type="Pfam" id="PF25309">
    <property type="entry name" value="ELLD"/>
    <property type="match status" value="2"/>
</dbReference>
<name>A0A514ZBK5_9LACT</name>
<evidence type="ECO:0000259" key="1">
    <source>
        <dbReference type="Pfam" id="PF25309"/>
    </source>
</evidence>
<dbReference type="InterPro" id="IPR038765">
    <property type="entry name" value="Papain-like_cys_pep_sf"/>
</dbReference>